<evidence type="ECO:0000256" key="5">
    <source>
        <dbReference type="ARBA" id="ARBA00022679"/>
    </source>
</evidence>
<feature type="binding site" evidence="10">
    <location>
        <position position="267"/>
    </location>
    <ligand>
        <name>substrate</name>
    </ligand>
</feature>
<dbReference type="EC" id="2.3.1.1" evidence="10"/>
<dbReference type="InterPro" id="IPR042195">
    <property type="entry name" value="ArgJ_beta_C"/>
</dbReference>
<organism evidence="11">
    <name type="scientific">Micromonas pusilla</name>
    <name type="common">Picoplanktonic green alga</name>
    <name type="synonym">Chromulina pusilla</name>
    <dbReference type="NCBI Taxonomy" id="38833"/>
    <lineage>
        <taxon>Eukaryota</taxon>
        <taxon>Viridiplantae</taxon>
        <taxon>Chlorophyta</taxon>
        <taxon>Mamiellophyceae</taxon>
        <taxon>Mamiellales</taxon>
        <taxon>Mamiellaceae</taxon>
        <taxon>Micromonas</taxon>
    </lineage>
</organism>
<keyword evidence="7 10" id="KW-0511">Multifunctional enzyme</keyword>
<feature type="binding site" evidence="10">
    <location>
        <position position="240"/>
    </location>
    <ligand>
        <name>substrate</name>
    </ligand>
</feature>
<dbReference type="InterPro" id="IPR002813">
    <property type="entry name" value="Arg_biosynth_ArgJ"/>
</dbReference>
<comment type="function">
    <text evidence="10">Catalyzes two activities which are involved in the cyclic version of arginine biosynthesis: the synthesis of acetylglutamate from glutamate and acetyl-CoA, and of ornithine by transacetylation between acetylornithine and glutamate.</text>
</comment>
<feature type="active site" description="Nucleophile" evidence="10">
    <location>
        <position position="278"/>
    </location>
</feature>
<evidence type="ECO:0000256" key="7">
    <source>
        <dbReference type="ARBA" id="ARBA00023268"/>
    </source>
</evidence>
<feature type="binding site" evidence="10">
    <location>
        <position position="491"/>
    </location>
    <ligand>
        <name>substrate</name>
    </ligand>
</feature>
<dbReference type="HAMAP" id="MF_01106">
    <property type="entry name" value="ArgJ"/>
    <property type="match status" value="1"/>
</dbReference>
<dbReference type="PANTHER" id="PTHR23100">
    <property type="entry name" value="ARGININE BIOSYNTHESIS BIFUNCTIONAL PROTEIN ARGJ"/>
    <property type="match status" value="1"/>
</dbReference>
<name>A0A7S0GPU4_MICPS</name>
<dbReference type="PANTHER" id="PTHR23100:SF0">
    <property type="entry name" value="ARGININE BIOSYNTHESIS BIFUNCTIONAL PROTEIN ARGJ, MITOCHONDRIAL"/>
    <property type="match status" value="1"/>
</dbReference>
<comment type="catalytic activity">
    <reaction evidence="9 10">
        <text>N(2)-acetyl-L-ornithine + L-glutamate = N-acetyl-L-glutamate + L-ornithine</text>
        <dbReference type="Rhea" id="RHEA:15349"/>
        <dbReference type="ChEBI" id="CHEBI:29985"/>
        <dbReference type="ChEBI" id="CHEBI:44337"/>
        <dbReference type="ChEBI" id="CHEBI:46911"/>
        <dbReference type="ChEBI" id="CHEBI:57805"/>
        <dbReference type="EC" id="2.3.1.35"/>
    </reaction>
</comment>
<feature type="chain" id="PRO_5031650010" description="Arginine biosynthesis bifunctional protein ArgJ beta chain" evidence="10">
    <location>
        <begin position="278"/>
        <end position="496"/>
    </location>
</feature>
<dbReference type="EC" id="2.3.1.35" evidence="10"/>
<dbReference type="InterPro" id="IPR016117">
    <property type="entry name" value="ArgJ-like_dom_sf"/>
</dbReference>
<evidence type="ECO:0000256" key="3">
    <source>
        <dbReference type="ARBA" id="ARBA00022571"/>
    </source>
</evidence>
<accession>A0A7S0GPU4</accession>
<dbReference type="GO" id="GO:0006592">
    <property type="term" value="P:ornithine biosynthetic process"/>
    <property type="evidence" value="ECO:0007669"/>
    <property type="project" value="TreeGrafter"/>
</dbReference>
<feature type="site" description="Cleavage; by autolysis" evidence="10">
    <location>
        <begin position="277"/>
        <end position="278"/>
    </location>
</feature>
<dbReference type="FunFam" id="3.60.70.12:FF:000001">
    <property type="entry name" value="Arginine biosynthesis bifunctional protein ArgJ, chloroplastic"/>
    <property type="match status" value="1"/>
</dbReference>
<dbReference type="GO" id="GO:0009507">
    <property type="term" value="C:chloroplast"/>
    <property type="evidence" value="ECO:0007669"/>
    <property type="project" value="UniProtKB-SubCell"/>
</dbReference>
<feature type="binding site" evidence="10">
    <location>
        <position position="278"/>
    </location>
    <ligand>
        <name>substrate</name>
    </ligand>
</feature>
<keyword evidence="6 10" id="KW-0068">Autocatalytic cleavage</keyword>
<evidence type="ECO:0000256" key="8">
    <source>
        <dbReference type="ARBA" id="ARBA00023315"/>
    </source>
</evidence>
<evidence type="ECO:0000313" key="11">
    <source>
        <dbReference type="EMBL" id="CAD8437739.1"/>
    </source>
</evidence>
<feature type="binding site" evidence="10">
    <location>
        <position position="496"/>
    </location>
    <ligand>
        <name>substrate</name>
    </ligand>
</feature>
<comment type="subunit">
    <text evidence="10">Heterodimer of an alpha and a beta chain.</text>
</comment>
<dbReference type="Pfam" id="PF01960">
    <property type="entry name" value="ArgJ"/>
    <property type="match status" value="1"/>
</dbReference>
<evidence type="ECO:0000256" key="10">
    <source>
        <dbReference type="HAMAP-Rule" id="MF_03124"/>
    </source>
</evidence>
<comment type="subunit">
    <text evidence="2">Heterotetramer of two alpha and two beta chains.</text>
</comment>
<dbReference type="SUPFAM" id="SSF56266">
    <property type="entry name" value="DmpA/ArgJ-like"/>
    <property type="match status" value="1"/>
</dbReference>
<keyword evidence="4 10" id="KW-0028">Amino-acid biosynthesis</keyword>
<gene>
    <name evidence="11" type="ORF">MSP1401_LOCUS4848</name>
</gene>
<evidence type="ECO:0000256" key="9">
    <source>
        <dbReference type="ARBA" id="ARBA00049439"/>
    </source>
</evidence>
<dbReference type="FunFam" id="3.10.20.340:FF:000001">
    <property type="entry name" value="Arginine biosynthesis bifunctional protein ArgJ, chloroplastic"/>
    <property type="match status" value="1"/>
</dbReference>
<dbReference type="UniPathway" id="UPA00068">
    <property type="reaction ID" value="UER00106"/>
</dbReference>
<comment type="pathway">
    <text evidence="10">Amino-acid biosynthesis; L-arginine biosynthesis; L-ornithine and N-acetyl-L-glutamate from L-glutamate and N(2)-acetyl-L-ornithine (cyclic): step 1/1.</text>
</comment>
<protein>
    <recommendedName>
        <fullName evidence="10">Arginine biosynthesis bifunctional protein ArgJ, chloroplastic</fullName>
    </recommendedName>
    <domain>
        <recommendedName>
            <fullName evidence="10">Glutamate N-acetyltransferase</fullName>
            <shortName evidence="10">GAT</shortName>
            <ecNumber evidence="10">2.3.1.35</ecNumber>
        </recommendedName>
        <alternativeName>
            <fullName evidence="10">Ornithine acetyltransferase</fullName>
            <shortName evidence="10">OATase</shortName>
        </alternativeName>
        <alternativeName>
            <fullName evidence="10">Ornithine transacetylase</fullName>
        </alternativeName>
    </domain>
    <domain>
        <recommendedName>
            <fullName evidence="10">Amino-acid acetyltransferase</fullName>
            <ecNumber evidence="10">2.3.1.1</ecNumber>
        </recommendedName>
        <alternativeName>
            <fullName evidence="10">N-acetylglutamate synthase</fullName>
            <shortName evidence="10">AGS</shortName>
        </alternativeName>
    </domain>
    <component>
        <recommendedName>
            <fullName evidence="10">Arginine biosynthesis bifunctional protein ArgJ alpha chain</fullName>
        </recommendedName>
    </component>
    <component>
        <recommendedName>
            <fullName evidence="10">Arginine biosynthesis bifunctional protein ArgJ beta chain</fullName>
        </recommendedName>
    </component>
</protein>
<evidence type="ECO:0000256" key="4">
    <source>
        <dbReference type="ARBA" id="ARBA00022605"/>
    </source>
</evidence>
<reference evidence="11" key="1">
    <citation type="submission" date="2021-01" db="EMBL/GenBank/DDBJ databases">
        <authorList>
            <person name="Corre E."/>
            <person name="Pelletier E."/>
            <person name="Niang G."/>
            <person name="Scheremetjew M."/>
            <person name="Finn R."/>
            <person name="Kale V."/>
            <person name="Holt S."/>
            <person name="Cochrane G."/>
            <person name="Meng A."/>
            <person name="Brown T."/>
            <person name="Cohen L."/>
        </authorList>
    </citation>
    <scope>NUCLEOTIDE SEQUENCE</scope>
    <source>
        <strain evidence="11">CCAC1681</strain>
    </source>
</reference>
<dbReference type="NCBIfam" id="TIGR00120">
    <property type="entry name" value="ArgJ"/>
    <property type="match status" value="1"/>
</dbReference>
<keyword evidence="8 10" id="KW-0012">Acyltransferase</keyword>
<sequence>MSSSSLCVGSVASVATSSRRDVFAARRKDSFRRLSSVARSRKLERTRRIMSPARAAADDASSVDYGDEIFFLKDAPLKDLIPAGPWSVIDGGVCAPAGFKAAAFKAGLRASGTRADCALIVADEPAVSAGCFTQNVVAAAPVLYSRKAVAGKNTARAVLINAGQANAATGALGMEDTLESARNVASVLGLDDLNDVLIESTGVIGKRIKMPELMRAVPLLAANLSSSAAAAAAAATAICTTDLARKQVAVSVPLPDGRVVKVGGMGKGSGMIHPNMATMLGVVTCDAPVEVDAWRAMTKRACQNSYNQISVDGDTSTNDTVIALSSGAAGGDIIEAGSECAVALEAALTAVHVAIAKSIAWDGEGATVLLECNVCGALSESDARTIARSVVCSSLAKSAVFGRDPNWGRLAAAAGYSGVDFDQENLQISLGPHLLMDKGQPLEFDEAAASAYLSQKGDEHGTVRVDVSVGDGDGTGSAWGCDLSYDYVKINAEYTT</sequence>
<dbReference type="GO" id="GO:0004358">
    <property type="term" value="F:L-glutamate N-acetyltransferase activity, acting on acetyl-L-ornithine as donor"/>
    <property type="evidence" value="ECO:0007669"/>
    <property type="project" value="UniProtKB-UniRule"/>
</dbReference>
<evidence type="ECO:0000256" key="6">
    <source>
        <dbReference type="ARBA" id="ARBA00022813"/>
    </source>
</evidence>
<keyword evidence="10" id="KW-0934">Plastid</keyword>
<comment type="subcellular location">
    <subcellularLocation>
        <location evidence="10">Plastid</location>
        <location evidence="10">Chloroplast</location>
    </subcellularLocation>
</comment>
<dbReference type="EMBL" id="HBEN01005943">
    <property type="protein sequence ID" value="CAD8437739.1"/>
    <property type="molecule type" value="Transcribed_RNA"/>
</dbReference>
<keyword evidence="10" id="KW-0150">Chloroplast</keyword>
<dbReference type="Gene3D" id="3.60.70.12">
    <property type="entry name" value="L-amino peptidase D-ALA esterase/amidase"/>
    <property type="match status" value="1"/>
</dbReference>
<dbReference type="Gene3D" id="3.10.20.340">
    <property type="entry name" value="ArgJ beta chain, C-terminal domain"/>
    <property type="match status" value="1"/>
</dbReference>
<comment type="catalytic activity">
    <reaction evidence="10">
        <text>L-glutamate + acetyl-CoA = N-acetyl-L-glutamate + CoA + H(+)</text>
        <dbReference type="Rhea" id="RHEA:24292"/>
        <dbReference type="ChEBI" id="CHEBI:15378"/>
        <dbReference type="ChEBI" id="CHEBI:29985"/>
        <dbReference type="ChEBI" id="CHEBI:44337"/>
        <dbReference type="ChEBI" id="CHEBI:57287"/>
        <dbReference type="ChEBI" id="CHEBI:57288"/>
        <dbReference type="EC" id="2.3.1.1"/>
    </reaction>
</comment>
<feature type="chain" id="PRO_5031650009" description="Arginine biosynthesis bifunctional protein ArgJ alpha chain" evidence="10">
    <location>
        <begin position="1"/>
        <end position="277"/>
    </location>
</feature>
<dbReference type="NCBIfam" id="NF003802">
    <property type="entry name" value="PRK05388.1"/>
    <property type="match status" value="1"/>
</dbReference>
<feature type="site" description="Involved in the stabilization of negative charge on the oxyanion by the formation of the oxyanion hole" evidence="10">
    <location>
        <position position="202"/>
    </location>
</feature>
<keyword evidence="3 10" id="KW-0055">Arginine biosynthesis</keyword>
<feature type="site" description="Involved in the stabilization of negative charge on the oxyanion by the formation of the oxyanion hole" evidence="10">
    <location>
        <position position="201"/>
    </location>
</feature>
<proteinExistence type="inferred from homology"/>
<evidence type="ECO:0000256" key="1">
    <source>
        <dbReference type="ARBA" id="ARBA00006774"/>
    </source>
</evidence>
<comment type="similarity">
    <text evidence="1 10">Belongs to the ArgJ family.</text>
</comment>
<keyword evidence="5 10" id="KW-0808">Transferase</keyword>
<dbReference type="CDD" id="cd02152">
    <property type="entry name" value="OAT"/>
    <property type="match status" value="1"/>
</dbReference>
<evidence type="ECO:0000256" key="2">
    <source>
        <dbReference type="ARBA" id="ARBA00011475"/>
    </source>
</evidence>
<feature type="binding site" evidence="10">
    <location>
        <position position="364"/>
    </location>
    <ligand>
        <name>substrate</name>
    </ligand>
</feature>
<dbReference type="GO" id="GO:0004042">
    <property type="term" value="F:L-glutamate N-acetyltransferase activity"/>
    <property type="evidence" value="ECO:0007669"/>
    <property type="project" value="UniProtKB-UniRule"/>
</dbReference>
<comment type="pathway">
    <text evidence="10">Amino-acid biosynthesis; L-arginine biosynthesis; N(2)-acetyl-L-ornithine from L-glutamate: step 1/4.</text>
</comment>
<dbReference type="AlphaFoldDB" id="A0A7S0GPU4"/>
<dbReference type="GO" id="GO:0006526">
    <property type="term" value="P:L-arginine biosynthetic process"/>
    <property type="evidence" value="ECO:0007669"/>
    <property type="project" value="UniProtKB-UniRule"/>
</dbReference>